<evidence type="ECO:0000259" key="6">
    <source>
        <dbReference type="Pfam" id="PF04048"/>
    </source>
</evidence>
<evidence type="ECO:0000256" key="2">
    <source>
        <dbReference type="ARBA" id="ARBA00022483"/>
    </source>
</evidence>
<dbReference type="GO" id="GO:0006893">
    <property type="term" value="P:Golgi to plasma membrane transport"/>
    <property type="evidence" value="ECO:0007669"/>
    <property type="project" value="TreeGrafter"/>
</dbReference>
<comment type="similarity">
    <text evidence="4">Belongs to the SEC8 family.</text>
</comment>
<dbReference type="EMBL" id="KZ858959">
    <property type="protein sequence ID" value="RDW27764.1"/>
    <property type="molecule type" value="Genomic_DNA"/>
</dbReference>
<dbReference type="Pfam" id="PF20652">
    <property type="entry name" value="Sec8_C"/>
    <property type="match status" value="1"/>
</dbReference>
<keyword evidence="2 4" id="KW-0268">Exocytosis</keyword>
<feature type="compositionally biased region" description="Pro residues" evidence="5">
    <location>
        <begin position="1080"/>
        <end position="1089"/>
    </location>
</feature>
<feature type="region of interest" description="Disordered" evidence="5">
    <location>
        <begin position="1"/>
        <end position="31"/>
    </location>
</feature>
<evidence type="ECO:0000256" key="5">
    <source>
        <dbReference type="SAM" id="MobiDB-lite"/>
    </source>
</evidence>
<dbReference type="GO" id="GO:0000145">
    <property type="term" value="C:exocyst"/>
    <property type="evidence" value="ECO:0007669"/>
    <property type="project" value="UniProtKB-UniRule"/>
</dbReference>
<dbReference type="PANTHER" id="PTHR14146">
    <property type="entry name" value="EXOCYST COMPLEX COMPONENT 4"/>
    <property type="match status" value="1"/>
</dbReference>
<dbReference type="VEuPathDB" id="FungiDB:YALI1_E40032g"/>
<evidence type="ECO:0000259" key="7">
    <source>
        <dbReference type="Pfam" id="PF20652"/>
    </source>
</evidence>
<keyword evidence="3 4" id="KW-0653">Protein transport</keyword>
<protein>
    <recommendedName>
        <fullName evidence="4">Exocyst complex component Sec8</fullName>
    </recommendedName>
</protein>
<comment type="function">
    <text evidence="4">Component of the exocyst complex involved in the docking of exocytic vesicles with fusion sites on the plasma membrane.</text>
</comment>
<reference evidence="8 9" key="1">
    <citation type="submission" date="2018-07" db="EMBL/GenBank/DDBJ databases">
        <title>Draft Genome Assemblies for Five Robust Yarrowia lipolytica Strains Exhibiting High Lipid Production and Pentose Sugar Utilization and Sugar Alcohol Secretion from Undetoxified Lignocellulosic Biomass Hydrolysates.</title>
        <authorList>
            <consortium name="DOE Joint Genome Institute"/>
            <person name="Walker C."/>
            <person name="Ryu S."/>
            <person name="Na H."/>
            <person name="Zane M."/>
            <person name="LaButti K."/>
            <person name="Lipzen A."/>
            <person name="Haridas S."/>
            <person name="Barry K."/>
            <person name="Grigoriev I.V."/>
            <person name="Quarterman J."/>
            <person name="Slininger P."/>
            <person name="Dien B."/>
            <person name="Trinh C.T."/>
        </authorList>
    </citation>
    <scope>NUCLEOTIDE SEQUENCE [LARGE SCALE GENOMIC DNA]</scope>
    <source>
        <strain evidence="8 9">YB392</strain>
    </source>
</reference>
<name>A0A371CBT7_YARLL</name>
<evidence type="ECO:0000313" key="9">
    <source>
        <dbReference type="Proteomes" id="UP000256601"/>
    </source>
</evidence>
<dbReference type="InterPro" id="IPR007191">
    <property type="entry name" value="Sec8_exocyst_N"/>
</dbReference>
<dbReference type="Proteomes" id="UP000256601">
    <property type="component" value="Unassembled WGS sequence"/>
</dbReference>
<evidence type="ECO:0000256" key="1">
    <source>
        <dbReference type="ARBA" id="ARBA00022448"/>
    </source>
</evidence>
<feature type="domain" description="Exocyst complex component Sec8 middle helical bundle" evidence="7">
    <location>
        <begin position="317"/>
        <end position="589"/>
    </location>
</feature>
<evidence type="ECO:0000313" key="8">
    <source>
        <dbReference type="EMBL" id="RDW27764.1"/>
    </source>
</evidence>
<evidence type="ECO:0000256" key="3">
    <source>
        <dbReference type="ARBA" id="ARBA00022927"/>
    </source>
</evidence>
<keyword evidence="1 4" id="KW-0813">Transport</keyword>
<dbReference type="VEuPathDB" id="FungiDB:YALI0_E33759g"/>
<evidence type="ECO:0000256" key="4">
    <source>
        <dbReference type="RuleBase" id="RU367079"/>
    </source>
</evidence>
<proteinExistence type="inferred from homology"/>
<dbReference type="InterPro" id="IPR039682">
    <property type="entry name" value="Sec8/EXOC4"/>
</dbReference>
<organism evidence="8 9">
    <name type="scientific">Yarrowia lipolytica</name>
    <name type="common">Candida lipolytica</name>
    <dbReference type="NCBI Taxonomy" id="4952"/>
    <lineage>
        <taxon>Eukaryota</taxon>
        <taxon>Fungi</taxon>
        <taxon>Dikarya</taxon>
        <taxon>Ascomycota</taxon>
        <taxon>Saccharomycotina</taxon>
        <taxon>Dipodascomycetes</taxon>
        <taxon>Dipodascales</taxon>
        <taxon>Dipodascales incertae sedis</taxon>
        <taxon>Yarrowia</taxon>
    </lineage>
</organism>
<feature type="region of interest" description="Disordered" evidence="5">
    <location>
        <begin position="1068"/>
        <end position="1089"/>
    </location>
</feature>
<dbReference type="PANTHER" id="PTHR14146:SF0">
    <property type="entry name" value="EXOCYST COMPLEX COMPONENT 4"/>
    <property type="match status" value="1"/>
</dbReference>
<dbReference type="GO" id="GO:0006612">
    <property type="term" value="P:protein targeting to membrane"/>
    <property type="evidence" value="ECO:0007669"/>
    <property type="project" value="UniProtKB-UniRule"/>
</dbReference>
<dbReference type="Pfam" id="PF04048">
    <property type="entry name" value="Sec8_N"/>
    <property type="match status" value="1"/>
</dbReference>
<dbReference type="GO" id="GO:0090522">
    <property type="term" value="P:vesicle tethering involved in exocytosis"/>
    <property type="evidence" value="ECO:0007669"/>
    <property type="project" value="UniProtKB-UniRule"/>
</dbReference>
<accession>A0A371CBT7</accession>
<gene>
    <name evidence="8" type="ORF">B0I71DRAFT_128669</name>
</gene>
<dbReference type="GO" id="GO:0015031">
    <property type="term" value="P:protein transport"/>
    <property type="evidence" value="ECO:0007669"/>
    <property type="project" value="UniProtKB-KW"/>
</dbReference>
<dbReference type="AlphaFoldDB" id="A0A371CBT7"/>
<sequence length="1089" mass="122551">MSYLGLPDNHRTTRRLSVAPRDHSDHAPSPVTRKIDELCRKVDYEWPELGRDNANILEVSLSLMDTSSIGKARFSKDYEKLTSDISNVLKDVVNDNYQGFNSSVGSYRSIAQSIAESHDNVRQLKQQLVESKSALSRNKPILKELGATSQRYKQMIQILEKIKDLKAVPDKLDTEISKKQFLSAQETLHSALRFLDDDGLASISSLEGLKTYLLAQESTIFAHLVEELHSHLYLKSPYCDRRWVGNISNLSSQSLTGARSVGDIEQVIMDKLDHEISKGGKATMTFSGSEELRDFLSDLAEHKDQPFEESTTSQMANPEQNSFIYIQLILETVNNLNRLPSLFEIVDQRLPIEIHKLVDKTVQEVAARFPKSLRDLQEYGGDNTEERGNSNNPSATGYLSDFFGPINGDIGLNVLKDLVWTLYSKLSACLEGHRAFYEVSKAITNRHDGHKKTLEYNFLGVWQTMESEVKMLLRSYITDASNISAPNRLDFDIPAPFRPMTKRSSSTRKPLFKLDNPGGIPDEFNQENDILRGVLEHSVPGLASASGNALHSTSRNAGSPFVTVDTALSHEMLTPPNVFNVRAFLDPTLLFMQKVQNIFPDPKVTGISHPRQFLDEFLSSVFLPQLEDSLENAFSATVESNEAFQITDGLSSKLAAPIFKSAEAFSTLVFQLCRLLNTSSLYREKYTSLILSLISKFVARYKIYFQTLISWADSDKDQSKIRLCARWAEEPKLRTISTEIIRNSLDTNQLIDEETTILLKLQGGLRKIQIPITKQDTLDPKSFRAMCTLVSSLEWSLEQLESLRNVVTETPPTSASGDSMAASGELRKRWTLTDASKLVSSSSESVSGLVKLTLAGQAVDEFDRTMKEYKSLSSQCLVTLRCDIRVRVMHYIEQAMINGDYYLDHPLDERDTFVSQLDADILQCDECMSGLLNPNFRHAVLKGVSKYIDNVFVASTQSLHALNANGVAKLLYNIHIIQQMLKSIMESPQQITFSSSLKYYELFDLDADTILAEVKEGKLKQFSTEDLRTLIKLKFNDVIHQHERLDRHEAVSSARTQLQSALTKLNETKFNDAKKQAVPSLPPRQEPSA</sequence>
<dbReference type="GO" id="GO:0006904">
    <property type="term" value="P:vesicle docking involved in exocytosis"/>
    <property type="evidence" value="ECO:0007669"/>
    <property type="project" value="InterPro"/>
</dbReference>
<feature type="domain" description="Exocyst complex component Sec8 N-terminal" evidence="6">
    <location>
        <begin position="34"/>
        <end position="174"/>
    </location>
</feature>
<dbReference type="InterPro" id="IPR048630">
    <property type="entry name" value="Sec8_M"/>
</dbReference>